<dbReference type="EMBL" id="CAMXCT030002336">
    <property type="protein sequence ID" value="CAL4784773.1"/>
    <property type="molecule type" value="Genomic_DNA"/>
</dbReference>
<evidence type="ECO:0000313" key="3">
    <source>
        <dbReference type="EMBL" id="CAL1150836.1"/>
    </source>
</evidence>
<evidence type="ECO:0000313" key="5">
    <source>
        <dbReference type="Proteomes" id="UP001152797"/>
    </source>
</evidence>
<dbReference type="Gene3D" id="3.40.50.300">
    <property type="entry name" value="P-loop containing nucleotide triphosphate hydrolases"/>
    <property type="match status" value="1"/>
</dbReference>
<dbReference type="AlphaFoldDB" id="A0A9P1G2T7"/>
<keyword evidence="1" id="KW-0732">Signal</keyword>
<evidence type="ECO:0000313" key="2">
    <source>
        <dbReference type="EMBL" id="CAI3997461.1"/>
    </source>
</evidence>
<dbReference type="InterPro" id="IPR027417">
    <property type="entry name" value="P-loop_NTPase"/>
</dbReference>
<reference evidence="2" key="1">
    <citation type="submission" date="2022-10" db="EMBL/GenBank/DDBJ databases">
        <authorList>
            <person name="Chen Y."/>
            <person name="Dougan E. K."/>
            <person name="Chan C."/>
            <person name="Rhodes N."/>
            <person name="Thang M."/>
        </authorList>
    </citation>
    <scope>NUCLEOTIDE SEQUENCE</scope>
</reference>
<protein>
    <submittedName>
        <fullName evidence="4">Deoxyribodipyrimidine photo-lyase</fullName>
    </submittedName>
</protein>
<proteinExistence type="predicted"/>
<organism evidence="2">
    <name type="scientific">Cladocopium goreaui</name>
    <dbReference type="NCBI Taxonomy" id="2562237"/>
    <lineage>
        <taxon>Eukaryota</taxon>
        <taxon>Sar</taxon>
        <taxon>Alveolata</taxon>
        <taxon>Dinophyceae</taxon>
        <taxon>Suessiales</taxon>
        <taxon>Symbiodiniaceae</taxon>
        <taxon>Cladocopium</taxon>
    </lineage>
</organism>
<gene>
    <name evidence="2" type="ORF">C1SCF055_LOCUS23842</name>
</gene>
<name>A0A9P1G2T7_9DINO</name>
<sequence>MRNIWWCIFIFLVPACGSECVSMVQRQALPVIPAGRQKPKPWEVNNYIVASYHKAGVTLSEHLALKILNILGAPMEVLGHVEYPCYSLRKDGLSQVCYNLDAPFRLYTDSFNASLKSAEQRKSGNKKVLVAGLVRDPLEMVASAYCYHHDGQEFGNWLFPVQDIMQMGPEEGTEVTAKALLPLAEWMTSVFENPDNNTLRLEFDDLTKSSAGFDLGVQRLLDHFFGAGTDLISKPERFHITEAAKELDANRNPEATTVRSPTSHRFREHSSNPVCKEVAHSILHKSLNPALFARYKECVSMVQRQALPVIPVGRQKPRPWEVNNYIQKKSGKKKLLVAGLVRDPLKMVASAYCYHHDGQELGSWLFPVQDIMQMGPGEGTEVTAKALLPLVEWMTSVFENPDNNTLRLEFDDLTKSSAGFDLGVQRLLDHFFGAGTDLISKPERFHITEAAKELDANRNPWATTVVNSSHELAEHSSNPVCKEVAHSILHKSLNPALFARYKDLQRRLGYPVHAM</sequence>
<comment type="caution">
    <text evidence="2">The sequence shown here is derived from an EMBL/GenBank/DDBJ whole genome shotgun (WGS) entry which is preliminary data.</text>
</comment>
<feature type="signal peptide" evidence="1">
    <location>
        <begin position="1"/>
        <end position="18"/>
    </location>
</feature>
<reference evidence="3" key="2">
    <citation type="submission" date="2024-04" db="EMBL/GenBank/DDBJ databases">
        <authorList>
            <person name="Chen Y."/>
            <person name="Shah S."/>
            <person name="Dougan E. K."/>
            <person name="Thang M."/>
            <person name="Chan C."/>
        </authorList>
    </citation>
    <scope>NUCLEOTIDE SEQUENCE [LARGE SCALE GENOMIC DNA]</scope>
</reference>
<evidence type="ECO:0000256" key="1">
    <source>
        <dbReference type="SAM" id="SignalP"/>
    </source>
</evidence>
<accession>A0A9P1G2T7</accession>
<feature type="chain" id="PRO_5043272605" evidence="1">
    <location>
        <begin position="19"/>
        <end position="515"/>
    </location>
</feature>
<evidence type="ECO:0000313" key="4">
    <source>
        <dbReference type="EMBL" id="CAL4784773.1"/>
    </source>
</evidence>
<dbReference type="SUPFAM" id="SSF52540">
    <property type="entry name" value="P-loop containing nucleoside triphosphate hydrolases"/>
    <property type="match status" value="1"/>
</dbReference>
<dbReference type="EMBL" id="CAMXCT010002336">
    <property type="protein sequence ID" value="CAI3997461.1"/>
    <property type="molecule type" value="Genomic_DNA"/>
</dbReference>
<dbReference type="EMBL" id="CAMXCT020002336">
    <property type="protein sequence ID" value="CAL1150836.1"/>
    <property type="molecule type" value="Genomic_DNA"/>
</dbReference>
<dbReference type="Proteomes" id="UP001152797">
    <property type="component" value="Unassembled WGS sequence"/>
</dbReference>
<keyword evidence="5" id="KW-1185">Reference proteome</keyword>